<keyword evidence="1" id="KW-0472">Membrane</keyword>
<reference evidence="2 3" key="1">
    <citation type="submission" date="2015-10" db="EMBL/GenBank/DDBJ databases">
        <title>Full genome of DAOMC 229536 Phialocephala scopiformis, a fungal endophyte of spruce producing the potent anti-insectan compound rugulosin.</title>
        <authorList>
            <consortium name="DOE Joint Genome Institute"/>
            <person name="Walker A.K."/>
            <person name="Frasz S.L."/>
            <person name="Seifert K.A."/>
            <person name="Miller J.D."/>
            <person name="Mondo S.J."/>
            <person name="Labutti K."/>
            <person name="Lipzen A."/>
            <person name="Dockter R."/>
            <person name="Kennedy M."/>
            <person name="Grigoriev I.V."/>
            <person name="Spatafora J.W."/>
        </authorList>
    </citation>
    <scope>NUCLEOTIDE SEQUENCE [LARGE SCALE GENOMIC DNA]</scope>
    <source>
        <strain evidence="2 3">CBS 120377</strain>
    </source>
</reference>
<evidence type="ECO:0000256" key="1">
    <source>
        <dbReference type="SAM" id="Phobius"/>
    </source>
</evidence>
<name>A0A132B2J9_MOLSC</name>
<gene>
    <name evidence="2" type="ORF">LY89DRAFT_602958</name>
</gene>
<dbReference type="EMBL" id="KQ947445">
    <property type="protein sequence ID" value="KUJ06620.1"/>
    <property type="molecule type" value="Genomic_DNA"/>
</dbReference>
<dbReference type="KEGG" id="psco:LY89DRAFT_602958"/>
<keyword evidence="3" id="KW-1185">Reference proteome</keyword>
<organism evidence="2 3">
    <name type="scientific">Mollisia scopiformis</name>
    <name type="common">Conifer needle endophyte fungus</name>
    <name type="synonym">Phialocephala scopiformis</name>
    <dbReference type="NCBI Taxonomy" id="149040"/>
    <lineage>
        <taxon>Eukaryota</taxon>
        <taxon>Fungi</taxon>
        <taxon>Dikarya</taxon>
        <taxon>Ascomycota</taxon>
        <taxon>Pezizomycotina</taxon>
        <taxon>Leotiomycetes</taxon>
        <taxon>Helotiales</taxon>
        <taxon>Mollisiaceae</taxon>
        <taxon>Mollisia</taxon>
    </lineage>
</organism>
<dbReference type="GeneID" id="28819999"/>
<keyword evidence="1" id="KW-0812">Transmembrane</keyword>
<evidence type="ECO:0000313" key="3">
    <source>
        <dbReference type="Proteomes" id="UP000070700"/>
    </source>
</evidence>
<dbReference type="OrthoDB" id="5428890at2759"/>
<accession>A0A132B2J9</accession>
<feature type="transmembrane region" description="Helical" evidence="1">
    <location>
        <begin position="51"/>
        <end position="73"/>
    </location>
</feature>
<dbReference type="RefSeq" id="XP_018060975.1">
    <property type="nucleotide sequence ID" value="XM_018210273.1"/>
</dbReference>
<protein>
    <submittedName>
        <fullName evidence="2">Uncharacterized protein</fullName>
    </submittedName>
</protein>
<sequence>MRKSAHVRFSYGQTDFPIFSSRLYNIQADIKRQLPNQISHLWRDKSDILRWYTFWAVVIVGGLGLFFALVQIVESAIQVEYAVKAYNPVRI</sequence>
<evidence type="ECO:0000313" key="2">
    <source>
        <dbReference type="EMBL" id="KUJ06620.1"/>
    </source>
</evidence>
<dbReference type="Proteomes" id="UP000070700">
    <property type="component" value="Unassembled WGS sequence"/>
</dbReference>
<dbReference type="AlphaFoldDB" id="A0A132B2J9"/>
<dbReference type="InParanoid" id="A0A132B2J9"/>
<proteinExistence type="predicted"/>
<keyword evidence="1" id="KW-1133">Transmembrane helix</keyword>